<comment type="caution">
    <text evidence="1">The sequence shown here is derived from an EMBL/GenBank/DDBJ whole genome shotgun (WGS) entry which is preliminary data.</text>
</comment>
<dbReference type="Proteomes" id="UP000077961">
    <property type="component" value="Unassembled WGS sequence"/>
</dbReference>
<dbReference type="EMBL" id="LXJZ01000161">
    <property type="protein sequence ID" value="OAJ59076.1"/>
    <property type="molecule type" value="Genomic_DNA"/>
</dbReference>
<evidence type="ECO:0000313" key="4">
    <source>
        <dbReference type="Proteomes" id="UP000078116"/>
    </source>
</evidence>
<dbReference type="AlphaFoldDB" id="A0A1A9MZY9"/>
<evidence type="ECO:0000313" key="2">
    <source>
        <dbReference type="EMBL" id="OAJ59076.1"/>
    </source>
</evidence>
<evidence type="ECO:0000313" key="1">
    <source>
        <dbReference type="EMBL" id="OAJ53525.1"/>
    </source>
</evidence>
<evidence type="ECO:0000313" key="3">
    <source>
        <dbReference type="Proteomes" id="UP000077961"/>
    </source>
</evidence>
<gene>
    <name evidence="2" type="ORF">A6V36_28950</name>
    <name evidence="1" type="ORF">A6V37_09095</name>
</gene>
<accession>A0A1A9MZY9</accession>
<dbReference type="Proteomes" id="UP000078116">
    <property type="component" value="Unassembled WGS sequence"/>
</dbReference>
<sequence length="67" mass="7273">MAASVFKDFNKADARRSELGQRILTGARMRSPNEVSPVTLCAQISIVSSGTFRRLLQPGLPGRVTGR</sequence>
<protein>
    <submittedName>
        <fullName evidence="1">Uncharacterized protein</fullName>
    </submittedName>
</protein>
<name>A0A1A9MZY9_9BURK</name>
<proteinExistence type="predicted"/>
<reference evidence="3 4" key="1">
    <citation type="submission" date="2016-04" db="EMBL/GenBank/DDBJ databases">
        <title>Reclassification of Paraburkholderia panaciterrae (Farh et al. 2015) Dobritsa &amp; Samadpour 2016 as a later homotypic synonym of Paraburkholderia ginsengiterrae (Farh et al. 2015) Dobritsa &amp; Samadpour 2016.</title>
        <authorList>
            <person name="Dobritsa A.P."/>
            <person name="Kutumbaka K."/>
            <person name="Samadpour M."/>
        </authorList>
    </citation>
    <scope>NUCLEOTIDE SEQUENCE [LARGE SCALE GENOMIC DNA]</scope>
    <source>
        <strain evidence="1 4">DCY85</strain>
        <strain evidence="2 3">DCY85-1</strain>
    </source>
</reference>
<organism evidence="1 4">
    <name type="scientific">Paraburkholderia ginsengiterrae</name>
    <dbReference type="NCBI Taxonomy" id="1462993"/>
    <lineage>
        <taxon>Bacteria</taxon>
        <taxon>Pseudomonadati</taxon>
        <taxon>Pseudomonadota</taxon>
        <taxon>Betaproteobacteria</taxon>
        <taxon>Burkholderiales</taxon>
        <taxon>Burkholderiaceae</taxon>
        <taxon>Paraburkholderia</taxon>
    </lineage>
</organism>
<keyword evidence="3" id="KW-1185">Reference proteome</keyword>
<dbReference type="EMBL" id="LXKA01000360">
    <property type="protein sequence ID" value="OAJ53525.1"/>
    <property type="molecule type" value="Genomic_DNA"/>
</dbReference>